<dbReference type="Proteomes" id="UP000813461">
    <property type="component" value="Unassembled WGS sequence"/>
</dbReference>
<feature type="region of interest" description="Disordered" evidence="1">
    <location>
        <begin position="273"/>
        <end position="439"/>
    </location>
</feature>
<organism evidence="2 3">
    <name type="scientific">Paraphoma chrysanthemicola</name>
    <dbReference type="NCBI Taxonomy" id="798071"/>
    <lineage>
        <taxon>Eukaryota</taxon>
        <taxon>Fungi</taxon>
        <taxon>Dikarya</taxon>
        <taxon>Ascomycota</taxon>
        <taxon>Pezizomycotina</taxon>
        <taxon>Dothideomycetes</taxon>
        <taxon>Pleosporomycetidae</taxon>
        <taxon>Pleosporales</taxon>
        <taxon>Pleosporineae</taxon>
        <taxon>Phaeosphaeriaceae</taxon>
        <taxon>Paraphoma</taxon>
    </lineage>
</organism>
<feature type="compositionally biased region" description="Basic and acidic residues" evidence="1">
    <location>
        <begin position="404"/>
        <end position="415"/>
    </location>
</feature>
<feature type="compositionally biased region" description="Acidic residues" evidence="1">
    <location>
        <begin position="280"/>
        <end position="290"/>
    </location>
</feature>
<feature type="compositionally biased region" description="Acidic residues" evidence="1">
    <location>
        <begin position="394"/>
        <end position="403"/>
    </location>
</feature>
<evidence type="ECO:0000256" key="1">
    <source>
        <dbReference type="SAM" id="MobiDB-lite"/>
    </source>
</evidence>
<feature type="compositionally biased region" description="Acidic residues" evidence="1">
    <location>
        <begin position="327"/>
        <end position="342"/>
    </location>
</feature>
<feature type="region of interest" description="Disordered" evidence="1">
    <location>
        <begin position="146"/>
        <end position="179"/>
    </location>
</feature>
<sequence length="566" mass="62476">MTRPSYLFIESTDRLAPLISGTRACHGPASDIPTFSKLPLLRYHDRSYIRLSEETEVVHARAVAAIGLLIDGYQQRRPRIDGFKKLVRDIGARLTQMQHRSQYWYCQSGQHEPRALDLVRRIHRKTADLVRSRCGFAIIASTSVPAASGSTSSAAPLHQSTVSPTASVDRQHGTAPTATAATAVPAVPVVPAVPTSLTLRALPLTDATPIAVTPPIAVALAPVPPASERDTQTLRQHLKQANRAKDKLAQRAAQTKWVISGLNEQIGDMDNRRRRRVVIGDEDEDVDEDEGSGKANGERNHRDSVIRNPSHQHRPADASGTMHPSDDPMEVDEQLSGDDQPVDIDRMPDHDIRDPDRDDGRGVATSAARAPHRRPDTRSRTNHAQHIRGAENGTSEDDDDDGCDDTRVAPRRIDTDGGVIQFNSDEDEDDDEDDTSIEAQHNDGVGIFTKDKSPLDVYNKETYSQALQWARENKQCPVCARTMNSLKKPTDTSTPIDLHKPTTYSDGVHFAKTQGKCPLCLSDHLQKVHVAKESDKDTKRLVEQFKAHVDNTIKRRNGSTNRSSSC</sequence>
<feature type="region of interest" description="Disordered" evidence="1">
    <location>
        <begin position="547"/>
        <end position="566"/>
    </location>
</feature>
<feature type="compositionally biased region" description="Polar residues" evidence="1">
    <location>
        <begin position="158"/>
        <end position="168"/>
    </location>
</feature>
<proteinExistence type="predicted"/>
<reference evidence="2" key="1">
    <citation type="journal article" date="2021" name="Nat. Commun.">
        <title>Genetic determinants of endophytism in the Arabidopsis root mycobiome.</title>
        <authorList>
            <person name="Mesny F."/>
            <person name="Miyauchi S."/>
            <person name="Thiergart T."/>
            <person name="Pickel B."/>
            <person name="Atanasova L."/>
            <person name="Karlsson M."/>
            <person name="Huettel B."/>
            <person name="Barry K.W."/>
            <person name="Haridas S."/>
            <person name="Chen C."/>
            <person name="Bauer D."/>
            <person name="Andreopoulos W."/>
            <person name="Pangilinan J."/>
            <person name="LaButti K."/>
            <person name="Riley R."/>
            <person name="Lipzen A."/>
            <person name="Clum A."/>
            <person name="Drula E."/>
            <person name="Henrissat B."/>
            <person name="Kohler A."/>
            <person name="Grigoriev I.V."/>
            <person name="Martin F.M."/>
            <person name="Hacquard S."/>
        </authorList>
    </citation>
    <scope>NUCLEOTIDE SEQUENCE</scope>
    <source>
        <strain evidence="2">MPI-SDFR-AT-0120</strain>
    </source>
</reference>
<evidence type="ECO:0000313" key="2">
    <source>
        <dbReference type="EMBL" id="KAH7084563.1"/>
    </source>
</evidence>
<protein>
    <submittedName>
        <fullName evidence="2">Uncharacterized protein</fullName>
    </submittedName>
</protein>
<gene>
    <name evidence="2" type="ORF">FB567DRAFT_581071</name>
</gene>
<accession>A0A8K0R603</accession>
<name>A0A8K0R603_9PLEO</name>
<keyword evidence="3" id="KW-1185">Reference proteome</keyword>
<dbReference type="EMBL" id="JAGMVJ010000012">
    <property type="protein sequence ID" value="KAH7084563.1"/>
    <property type="molecule type" value="Genomic_DNA"/>
</dbReference>
<comment type="caution">
    <text evidence="2">The sequence shown here is derived from an EMBL/GenBank/DDBJ whole genome shotgun (WGS) entry which is preliminary data.</text>
</comment>
<dbReference type="AlphaFoldDB" id="A0A8K0R603"/>
<feature type="compositionally biased region" description="Basic and acidic residues" evidence="1">
    <location>
        <begin position="296"/>
        <end position="305"/>
    </location>
</feature>
<feature type="compositionally biased region" description="Low complexity" evidence="1">
    <location>
        <begin position="146"/>
        <end position="156"/>
    </location>
</feature>
<feature type="compositionally biased region" description="Acidic residues" evidence="1">
    <location>
        <begin position="424"/>
        <end position="436"/>
    </location>
</feature>
<feature type="compositionally biased region" description="Basic and acidic residues" evidence="1">
    <location>
        <begin position="343"/>
        <end position="361"/>
    </location>
</feature>
<evidence type="ECO:0000313" key="3">
    <source>
        <dbReference type="Proteomes" id="UP000813461"/>
    </source>
</evidence>